<name>A0A8J2ZFT7_9PROT</name>
<dbReference type="AlphaFoldDB" id="A0A8J2ZFT7"/>
<keyword evidence="2" id="KW-1185">Reference proteome</keyword>
<comment type="caution">
    <text evidence="1">The sequence shown here is derived from an EMBL/GenBank/DDBJ whole genome shotgun (WGS) entry which is preliminary data.</text>
</comment>
<protein>
    <submittedName>
        <fullName evidence="1">Uncharacterized protein</fullName>
    </submittedName>
</protein>
<dbReference type="EMBL" id="BMKS01000025">
    <property type="protein sequence ID" value="GGG51582.1"/>
    <property type="molecule type" value="Genomic_DNA"/>
</dbReference>
<gene>
    <name evidence="1" type="ORF">GCM10010964_43470</name>
</gene>
<evidence type="ECO:0000313" key="1">
    <source>
        <dbReference type="EMBL" id="GGG51582.1"/>
    </source>
</evidence>
<sequence length="80" mass="9254">MPALRTNAVTLEQIVPVPYQIQRRAWECAWDICCTSDQRANRDALLLAIRAYNGPVERITWAQAGALLRLHRELWPRRVA</sequence>
<organism evidence="1 2">
    <name type="scientific">Caldovatus sediminis</name>
    <dbReference type="NCBI Taxonomy" id="2041189"/>
    <lineage>
        <taxon>Bacteria</taxon>
        <taxon>Pseudomonadati</taxon>
        <taxon>Pseudomonadota</taxon>
        <taxon>Alphaproteobacteria</taxon>
        <taxon>Acetobacterales</taxon>
        <taxon>Roseomonadaceae</taxon>
        <taxon>Caldovatus</taxon>
    </lineage>
</organism>
<reference evidence="1 2" key="1">
    <citation type="journal article" date="2014" name="Int. J. Syst. Evol. Microbiol.">
        <title>Complete genome sequence of Corynebacterium casei LMG S-19264T (=DSM 44701T), isolated from a smear-ripened cheese.</title>
        <authorList>
            <consortium name="US DOE Joint Genome Institute (JGI-PGF)"/>
            <person name="Walter F."/>
            <person name="Albersmeier A."/>
            <person name="Kalinowski J."/>
            <person name="Ruckert C."/>
        </authorList>
    </citation>
    <scope>NUCLEOTIDE SEQUENCE [LARGE SCALE GENOMIC DNA]</scope>
    <source>
        <strain evidence="1 2">CGMCC 1.16330</strain>
    </source>
</reference>
<evidence type="ECO:0000313" key="2">
    <source>
        <dbReference type="Proteomes" id="UP000597507"/>
    </source>
</evidence>
<accession>A0A8J2ZFT7</accession>
<proteinExistence type="predicted"/>
<dbReference type="Proteomes" id="UP000597507">
    <property type="component" value="Unassembled WGS sequence"/>
</dbReference>